<organism evidence="5">
    <name type="scientific">Trypanosoma dionisii</name>
    <dbReference type="NCBI Taxonomy" id="78083"/>
    <lineage>
        <taxon>Eukaryota</taxon>
        <taxon>Discoba</taxon>
        <taxon>Euglenozoa</taxon>
        <taxon>Kinetoplastea</taxon>
        <taxon>Metakinetoplastina</taxon>
        <taxon>Trypanosomatida</taxon>
        <taxon>Trypanosomatidae</taxon>
        <taxon>Trypanosoma</taxon>
        <taxon>Schizotrypanum</taxon>
    </lineage>
</organism>
<protein>
    <submittedName>
        <fullName evidence="5">Trans-sialidase</fullName>
    </submittedName>
</protein>
<evidence type="ECO:0000256" key="2">
    <source>
        <dbReference type="SAM" id="SignalP"/>
    </source>
</evidence>
<feature type="non-terminal residue" evidence="5">
    <location>
        <position position="1"/>
    </location>
</feature>
<dbReference type="CDD" id="cd15482">
    <property type="entry name" value="Sialidase_non-viral"/>
    <property type="match status" value="1"/>
</dbReference>
<dbReference type="Gene3D" id="2.120.10.10">
    <property type="match status" value="1"/>
</dbReference>
<evidence type="ECO:0000259" key="4">
    <source>
        <dbReference type="Pfam" id="PF22925"/>
    </source>
</evidence>
<feature type="signal peptide" evidence="2">
    <location>
        <begin position="1"/>
        <end position="26"/>
    </location>
</feature>
<dbReference type="InterPro" id="IPR036278">
    <property type="entry name" value="Sialidase_sf"/>
</dbReference>
<dbReference type="InterPro" id="IPR055239">
    <property type="entry name" value="TS_C"/>
</dbReference>
<evidence type="ECO:0000259" key="3">
    <source>
        <dbReference type="Pfam" id="PF13859"/>
    </source>
</evidence>
<dbReference type="Pfam" id="PF22925">
    <property type="entry name" value="TS_C"/>
    <property type="match status" value="1"/>
</dbReference>
<dbReference type="PRINTS" id="PR01803">
    <property type="entry name" value="TCSIALIDASE"/>
</dbReference>
<dbReference type="AlphaFoldDB" id="A0A0B4L7U2"/>
<evidence type="ECO:0000256" key="1">
    <source>
        <dbReference type="SAM" id="MobiDB-lite"/>
    </source>
</evidence>
<evidence type="ECO:0000313" key="5">
    <source>
        <dbReference type="EMBL" id="AHI17189.1"/>
    </source>
</evidence>
<dbReference type="InterPro" id="IPR011040">
    <property type="entry name" value="Sialidase"/>
</dbReference>
<feature type="domain" description="Sialidase" evidence="3">
    <location>
        <begin position="70"/>
        <end position="415"/>
    </location>
</feature>
<dbReference type="GO" id="GO:0004308">
    <property type="term" value="F:exo-alpha-sialidase activity"/>
    <property type="evidence" value="ECO:0007669"/>
    <property type="project" value="InterPro"/>
</dbReference>
<keyword evidence="2" id="KW-0732">Signal</keyword>
<dbReference type="SUPFAM" id="SSF49899">
    <property type="entry name" value="Concanavalin A-like lectins/glucanases"/>
    <property type="match status" value="1"/>
</dbReference>
<feature type="region of interest" description="Disordered" evidence="1">
    <location>
        <begin position="626"/>
        <end position="650"/>
    </location>
</feature>
<proteinExistence type="predicted"/>
<dbReference type="InterPro" id="IPR013320">
    <property type="entry name" value="ConA-like_dom_sf"/>
</dbReference>
<feature type="non-terminal residue" evidence="5">
    <location>
        <position position="658"/>
    </location>
</feature>
<dbReference type="EMBL" id="KF650725">
    <property type="protein sequence ID" value="AHI17189.1"/>
    <property type="molecule type" value="Genomic_DNA"/>
</dbReference>
<reference evidence="5" key="1">
    <citation type="submission" date="2013-09" db="EMBL/GenBank/DDBJ databases">
        <title>The expansion of trans-sialidase gene family is a common feature in Trypanosoma cruzi clade members.</title>
        <authorList>
            <person name="Chiurillo M.A."/>
            <person name="Ramirez J.L."/>
            <person name="Lima F.M."/>
            <person name="Cortez D."/>
            <person name="Cortez C."/>
            <person name="Teixeira M.M.G."/>
            <person name="Franco da Silveira J."/>
        </authorList>
    </citation>
    <scope>NUCLEOTIDE SEQUENCE</scope>
    <source>
        <strain evidence="5">TCC211</strain>
    </source>
</reference>
<dbReference type="InterPro" id="IPR008377">
    <property type="entry name" value="Sialidase_trypan"/>
</dbReference>
<dbReference type="Pfam" id="PF13859">
    <property type="entry name" value="BNR_3"/>
    <property type="match status" value="1"/>
</dbReference>
<dbReference type="SUPFAM" id="SSF50939">
    <property type="entry name" value="Sialidases"/>
    <property type="match status" value="1"/>
</dbReference>
<name>A0A0B4L7U2_9TRYP</name>
<feature type="chain" id="PRO_5002107505" evidence="2">
    <location>
        <begin position="27"/>
        <end position="658"/>
    </location>
</feature>
<dbReference type="Gene3D" id="2.60.120.200">
    <property type="match status" value="1"/>
</dbReference>
<sequence length="658" mass="71138">MSRHMFSSVLLLVVVVWMCGSSGGAAHAVEVESRNVQLPQGVFILANGPTQVVLEDGTIENEMNLVFGSPSLVRAGGVLAVFGHGRLLDVHNDSRPSSGCVNTFVAYIEPSLGLSSLVAEGNAGGWRAYKVSNAVLEQNRVGLTVIPTTIASGNQVFLLVQTYEENYEENYDATAKLWIMRNLNIQLVVGEAAQSIKASRVNQSTGANPHRCYHSLPHTVKRVTCWAFSGGGGSGVLMEDGTLVFPLEAMTRDLHFVSMIMYSTDGGKTWTPSEGRTPPDCRFPRITEWDKGHILMVVRCDDDQKVYESHDMGRTWMEALGTLSGVWVKRQSGGPLDGNLAADALVTATIDKRRVMLYPQRVYPPGETMAGALYLWVTDNNRTFHVGPLSADNLNSSVFMSTLLYSHGALYLLQEKAMTDTGGLFFVPLTEELQTIKSVLQTWARLDASLSKVPTPTAGLVGFLSNEAWGNVWSDEYLCVNATVTNARKVRNGFEFTGRSKAIWPVNSRENNNQYGFLSHNFALVATVTIHEAPTGSTPLLGASLGDGTDTTIVGLSYGAGGEWEPVFDGAKTTPSSTWKTGETYQVALMLEGRSKGSVYVDGQLVGSSETMLSLEAQGAEIAVPYIGGDKNGEDDEDGGKGNDGSATVKNVFLYNRP</sequence>
<feature type="domain" description="Trans-sialidase C-terminal" evidence="4">
    <location>
        <begin position="456"/>
        <end position="658"/>
    </location>
</feature>
<accession>A0A0B4L7U2</accession>